<gene>
    <name evidence="2" type="ORF">BDV98DRAFT_570791</name>
</gene>
<name>A0A5C3QDH8_9AGAR</name>
<reference evidence="2 3" key="1">
    <citation type="journal article" date="2019" name="Nat. Ecol. Evol.">
        <title>Megaphylogeny resolves global patterns of mushroom evolution.</title>
        <authorList>
            <person name="Varga T."/>
            <person name="Krizsan K."/>
            <person name="Foldi C."/>
            <person name="Dima B."/>
            <person name="Sanchez-Garcia M."/>
            <person name="Sanchez-Ramirez S."/>
            <person name="Szollosi G.J."/>
            <person name="Szarkandi J.G."/>
            <person name="Papp V."/>
            <person name="Albert L."/>
            <person name="Andreopoulos W."/>
            <person name="Angelini C."/>
            <person name="Antonin V."/>
            <person name="Barry K.W."/>
            <person name="Bougher N.L."/>
            <person name="Buchanan P."/>
            <person name="Buyck B."/>
            <person name="Bense V."/>
            <person name="Catcheside P."/>
            <person name="Chovatia M."/>
            <person name="Cooper J."/>
            <person name="Damon W."/>
            <person name="Desjardin D."/>
            <person name="Finy P."/>
            <person name="Geml J."/>
            <person name="Haridas S."/>
            <person name="Hughes K."/>
            <person name="Justo A."/>
            <person name="Karasinski D."/>
            <person name="Kautmanova I."/>
            <person name="Kiss B."/>
            <person name="Kocsube S."/>
            <person name="Kotiranta H."/>
            <person name="LaButti K.M."/>
            <person name="Lechner B.E."/>
            <person name="Liimatainen K."/>
            <person name="Lipzen A."/>
            <person name="Lukacs Z."/>
            <person name="Mihaltcheva S."/>
            <person name="Morgado L.N."/>
            <person name="Niskanen T."/>
            <person name="Noordeloos M.E."/>
            <person name="Ohm R.A."/>
            <person name="Ortiz-Santana B."/>
            <person name="Ovrebo C."/>
            <person name="Racz N."/>
            <person name="Riley R."/>
            <person name="Savchenko A."/>
            <person name="Shiryaev A."/>
            <person name="Soop K."/>
            <person name="Spirin V."/>
            <person name="Szebenyi C."/>
            <person name="Tomsovsky M."/>
            <person name="Tulloss R.E."/>
            <person name="Uehling J."/>
            <person name="Grigoriev I.V."/>
            <person name="Vagvolgyi C."/>
            <person name="Papp T."/>
            <person name="Martin F.M."/>
            <person name="Miettinen O."/>
            <person name="Hibbett D.S."/>
            <person name="Nagy L.G."/>
        </authorList>
    </citation>
    <scope>NUCLEOTIDE SEQUENCE [LARGE SCALE GENOMIC DNA]</scope>
    <source>
        <strain evidence="2 3">CBS 309.79</strain>
    </source>
</reference>
<dbReference type="STRING" id="1884261.A0A5C3QDH8"/>
<evidence type="ECO:0008006" key="4">
    <source>
        <dbReference type="Google" id="ProtNLM"/>
    </source>
</evidence>
<evidence type="ECO:0000313" key="2">
    <source>
        <dbReference type="EMBL" id="TFK99751.1"/>
    </source>
</evidence>
<organism evidence="2 3">
    <name type="scientific">Pterulicium gracile</name>
    <dbReference type="NCBI Taxonomy" id="1884261"/>
    <lineage>
        <taxon>Eukaryota</taxon>
        <taxon>Fungi</taxon>
        <taxon>Dikarya</taxon>
        <taxon>Basidiomycota</taxon>
        <taxon>Agaricomycotina</taxon>
        <taxon>Agaricomycetes</taxon>
        <taxon>Agaricomycetidae</taxon>
        <taxon>Agaricales</taxon>
        <taxon>Pleurotineae</taxon>
        <taxon>Pterulaceae</taxon>
        <taxon>Pterulicium</taxon>
    </lineage>
</organism>
<feature type="transmembrane region" description="Helical" evidence="1">
    <location>
        <begin position="12"/>
        <end position="32"/>
    </location>
</feature>
<keyword evidence="1" id="KW-1133">Transmembrane helix</keyword>
<dbReference type="EMBL" id="ML178832">
    <property type="protein sequence ID" value="TFK99751.1"/>
    <property type="molecule type" value="Genomic_DNA"/>
</dbReference>
<dbReference type="SUPFAM" id="SSF56112">
    <property type="entry name" value="Protein kinase-like (PK-like)"/>
    <property type="match status" value="1"/>
</dbReference>
<sequence length="294" mass="32537">MSVDWTEVLRASASFLLIYLVDYLISNFLMGYPSSTSAGSNFSTSSVTLHHAGTKHGTVSLTAAPHSTSTFLVSKLTERGIRLETPLDKSNVWIGEMRDRSNASSKTLSIRVAVKIVRGGSDVANLRKEYALYTGRLAQLQGKAVPRCYGFYEANGLAVLILEYIRTTPYTELGKDEAEEAHRLMMLGLCSIHEAGLTHGALFSNNRKRPHVLIQCGTNGRPTGIRFISFTKSTDNHRCTSGTPLVLEKHRQKDQCLELMTMESSYDATSREKTVKVRGEGLGLFSSIRLTLRR</sequence>
<keyword evidence="1" id="KW-0812">Transmembrane</keyword>
<protein>
    <recommendedName>
        <fullName evidence="4">Protein kinase domain-containing protein</fullName>
    </recommendedName>
</protein>
<dbReference type="Proteomes" id="UP000305067">
    <property type="component" value="Unassembled WGS sequence"/>
</dbReference>
<keyword evidence="1" id="KW-0472">Membrane</keyword>
<keyword evidence="3" id="KW-1185">Reference proteome</keyword>
<proteinExistence type="predicted"/>
<dbReference type="InterPro" id="IPR011009">
    <property type="entry name" value="Kinase-like_dom_sf"/>
</dbReference>
<evidence type="ECO:0000256" key="1">
    <source>
        <dbReference type="SAM" id="Phobius"/>
    </source>
</evidence>
<evidence type="ECO:0000313" key="3">
    <source>
        <dbReference type="Proteomes" id="UP000305067"/>
    </source>
</evidence>
<accession>A0A5C3QDH8</accession>
<dbReference type="AlphaFoldDB" id="A0A5C3QDH8"/>
<dbReference type="OrthoDB" id="2523749at2759"/>